<accession>G4CMZ8</accession>
<name>G4CMZ8_9NEIS</name>
<dbReference type="HOGENOM" id="CLU_3120304_0_0_4"/>
<dbReference type="AlphaFoldDB" id="G4CMZ8"/>
<organism evidence="1 2">
    <name type="scientific">Neisseria wadsworthii 9715</name>
    <dbReference type="NCBI Taxonomy" id="1030841"/>
    <lineage>
        <taxon>Bacteria</taxon>
        <taxon>Pseudomonadati</taxon>
        <taxon>Pseudomonadota</taxon>
        <taxon>Betaproteobacteria</taxon>
        <taxon>Neisseriales</taxon>
        <taxon>Neisseriaceae</taxon>
        <taxon>Neisseria</taxon>
    </lineage>
</organism>
<evidence type="ECO:0000313" key="2">
    <source>
        <dbReference type="Proteomes" id="UP000005336"/>
    </source>
</evidence>
<reference evidence="1 2" key="1">
    <citation type="submission" date="2011-06" db="EMBL/GenBank/DDBJ databases">
        <authorList>
            <person name="Muzny D."/>
            <person name="Qin X."/>
            <person name="Deng J."/>
            <person name="Jiang H."/>
            <person name="Liu Y."/>
            <person name="Qu J."/>
            <person name="Song X.-Z."/>
            <person name="Zhang L."/>
            <person name="Thornton R."/>
            <person name="Coyle M."/>
            <person name="Francisco L."/>
            <person name="Jackson L."/>
            <person name="Javaid M."/>
            <person name="Korchina V."/>
            <person name="Kovar C."/>
            <person name="Mata R."/>
            <person name="Mathew T."/>
            <person name="Ngo R."/>
            <person name="Nguyen L."/>
            <person name="Nguyen N."/>
            <person name="Okwuonu G."/>
            <person name="Ongeri F."/>
            <person name="Pham C."/>
            <person name="Simmons D."/>
            <person name="Wilczek-Boney K."/>
            <person name="Hale W."/>
            <person name="Jakkamsetti A."/>
            <person name="Pham P."/>
            <person name="Ruth R."/>
            <person name="San Lucas F."/>
            <person name="Warren J."/>
            <person name="Zhang J."/>
            <person name="Zhao Z."/>
            <person name="Zhou C."/>
            <person name="Zhu D."/>
            <person name="Lee S."/>
            <person name="Bess C."/>
            <person name="Blankenburg K."/>
            <person name="Forbes L."/>
            <person name="Fu Q."/>
            <person name="Gubbala S."/>
            <person name="Hirani K."/>
            <person name="Jayaseelan J.C."/>
            <person name="Lara F."/>
            <person name="Munidasa M."/>
            <person name="Palculict T."/>
            <person name="Patil S."/>
            <person name="Pu L.-L."/>
            <person name="Saada N."/>
            <person name="Tang L."/>
            <person name="Weissenberger G."/>
            <person name="Zhu Y."/>
            <person name="Hemphill L."/>
            <person name="Shang Y."/>
            <person name="Youmans B."/>
            <person name="Ayvaz T."/>
            <person name="Ross M."/>
            <person name="Santibanez J."/>
            <person name="Aqrawi P."/>
            <person name="Gross S."/>
            <person name="Joshi V."/>
            <person name="Fowler G."/>
            <person name="Nazareth L."/>
            <person name="Reid J."/>
            <person name="Worley K."/>
            <person name="Petrosino J."/>
            <person name="Highlander S."/>
            <person name="Gibbs R."/>
        </authorList>
    </citation>
    <scope>NUCLEOTIDE SEQUENCE [LARGE SCALE GENOMIC DNA]</scope>
    <source>
        <strain evidence="1 2">9715</strain>
    </source>
</reference>
<proteinExistence type="predicted"/>
<sequence length="50" mass="5723">MAGAEGWGMRMPMVLPKDAMRLLRQNSVVLKLKIERPQISKINFKSLLLI</sequence>
<comment type="caution">
    <text evidence="1">The sequence shown here is derived from an EMBL/GenBank/DDBJ whole genome shotgun (WGS) entry which is preliminary data.</text>
</comment>
<dbReference type="STRING" id="1030841.HMPREF9370_0457"/>
<dbReference type="Proteomes" id="UP000005336">
    <property type="component" value="Unassembled WGS sequence"/>
</dbReference>
<keyword evidence="2" id="KW-1185">Reference proteome</keyword>
<gene>
    <name evidence="1" type="ORF">HMPREF9370_0457</name>
</gene>
<dbReference type="EMBL" id="AGAZ01000018">
    <property type="protein sequence ID" value="EGZ50926.1"/>
    <property type="molecule type" value="Genomic_DNA"/>
</dbReference>
<protein>
    <submittedName>
        <fullName evidence="1">Uncharacterized protein</fullName>
    </submittedName>
</protein>
<evidence type="ECO:0000313" key="1">
    <source>
        <dbReference type="EMBL" id="EGZ50926.1"/>
    </source>
</evidence>